<protein>
    <submittedName>
        <fullName evidence="2">Uncharacterized protein</fullName>
    </submittedName>
</protein>
<keyword evidence="3" id="KW-1185">Reference proteome</keyword>
<dbReference type="EMBL" id="CP003364">
    <property type="protein sequence ID" value="AGA28204.1"/>
    <property type="molecule type" value="Genomic_DNA"/>
</dbReference>
<dbReference type="eggNOG" id="COG1196">
    <property type="taxonomic scope" value="Bacteria"/>
</dbReference>
<gene>
    <name evidence="2" type="ordered locus">Sinac_3979</name>
</gene>
<dbReference type="STRING" id="886293.Sinac_3979"/>
<keyword evidence="1" id="KW-1133">Transmembrane helix</keyword>
<feature type="transmembrane region" description="Helical" evidence="1">
    <location>
        <begin position="69"/>
        <end position="88"/>
    </location>
</feature>
<reference evidence="2 3" key="1">
    <citation type="submission" date="2012-02" db="EMBL/GenBank/DDBJ databases">
        <title>Complete sequence of chromosome of Singulisphaera acidiphila DSM 18658.</title>
        <authorList>
            <consortium name="US DOE Joint Genome Institute (JGI-PGF)"/>
            <person name="Lucas S."/>
            <person name="Copeland A."/>
            <person name="Lapidus A."/>
            <person name="Glavina del Rio T."/>
            <person name="Dalin E."/>
            <person name="Tice H."/>
            <person name="Bruce D."/>
            <person name="Goodwin L."/>
            <person name="Pitluck S."/>
            <person name="Peters L."/>
            <person name="Ovchinnikova G."/>
            <person name="Chertkov O."/>
            <person name="Kyrpides N."/>
            <person name="Mavromatis K."/>
            <person name="Ivanova N."/>
            <person name="Brettin T."/>
            <person name="Detter J.C."/>
            <person name="Han C."/>
            <person name="Larimer F."/>
            <person name="Land M."/>
            <person name="Hauser L."/>
            <person name="Markowitz V."/>
            <person name="Cheng J.-F."/>
            <person name="Hugenholtz P."/>
            <person name="Woyke T."/>
            <person name="Wu D."/>
            <person name="Tindall B."/>
            <person name="Pomrenke H."/>
            <person name="Brambilla E."/>
            <person name="Klenk H.-P."/>
            <person name="Eisen J.A."/>
        </authorList>
    </citation>
    <scope>NUCLEOTIDE SEQUENCE [LARGE SCALE GENOMIC DNA]</scope>
    <source>
        <strain evidence="3">ATCC BAA-1392 / DSM 18658 / VKM B-2454 / MOB10</strain>
    </source>
</reference>
<feature type="transmembrane region" description="Helical" evidence="1">
    <location>
        <begin position="36"/>
        <end position="57"/>
    </location>
</feature>
<keyword evidence="1" id="KW-0812">Transmembrane</keyword>
<sequence length="745" mass="81091">MTTATDNTSLGSLREEQALLRSRLARLRRRLQLQMALEFALDAAVALVATAALLVFLDWWFRLNLPARLILLAAVLIGVVPFAILRALRGWRAARLDDLSLAVTLDRFRPGTGGRVADVLQLPDQLGESEESVSPAMIRLAVRQASEALAASDWASLWNRGRTLKRSAALLAALLVPTAFALIAPQAARLSAARWLQGSTERWPQRTYLSVVGLGDRNRILAPRDETFALEVRADLASVEPRKGHWIVSGRGEPLILRSLPKTPEVPKAVRVRERAAKGAVRDAVMVATGPSLFRYELPPSSTSTTFDLTGGDDWLGPVKVDRVDRPSLAATKLRVKEPGSPGNEFRAIDASAQHPVFLPDTEVELTLVGSEPIADAQLTVHPGQPPKLNRVDASTFTARWTLREAITLEIQLTSKATGLTSKPAFFSIGLLKDREPRVALRALGVGAHVTPVATIPLSLNATDDLGLSAVRLQLERTTAAGEKEKDKGEPKTTKKTVLLPLTTDGARAVLDHQARHDVELQADPPPLGTILRFVAEAEDKCARGVQVGRSAALQFQVVAPDELFYEILIRQRAERAKFVMLYEAAEKRATALSGAPSADDYATAMRGLNNGSRQLDLIAGRIADTLQEMKLNQVGSPKSHRLLQEGVIDPIRALNAGTVNELRSVLQSLTGTAPKAGADAESVRRLHGEVVAGMKIILDQMSQWESFVDVVNQVAEVIKMQQNVLQAAEKARESRTQEVFDEKP</sequence>
<accession>L0DFQ5</accession>
<evidence type="ECO:0000256" key="1">
    <source>
        <dbReference type="SAM" id="Phobius"/>
    </source>
</evidence>
<dbReference type="KEGG" id="saci:Sinac_3979"/>
<dbReference type="Proteomes" id="UP000010798">
    <property type="component" value="Chromosome"/>
</dbReference>
<name>L0DFQ5_SINAD</name>
<dbReference type="RefSeq" id="WP_015247334.1">
    <property type="nucleotide sequence ID" value="NC_019892.1"/>
</dbReference>
<evidence type="ECO:0000313" key="3">
    <source>
        <dbReference type="Proteomes" id="UP000010798"/>
    </source>
</evidence>
<proteinExistence type="predicted"/>
<keyword evidence="1" id="KW-0472">Membrane</keyword>
<feature type="transmembrane region" description="Helical" evidence="1">
    <location>
        <begin position="168"/>
        <end position="188"/>
    </location>
</feature>
<evidence type="ECO:0000313" key="2">
    <source>
        <dbReference type="EMBL" id="AGA28204.1"/>
    </source>
</evidence>
<dbReference type="AlphaFoldDB" id="L0DFQ5"/>
<organism evidence="2 3">
    <name type="scientific">Singulisphaera acidiphila (strain ATCC BAA-1392 / DSM 18658 / VKM B-2454 / MOB10)</name>
    <dbReference type="NCBI Taxonomy" id="886293"/>
    <lineage>
        <taxon>Bacteria</taxon>
        <taxon>Pseudomonadati</taxon>
        <taxon>Planctomycetota</taxon>
        <taxon>Planctomycetia</taxon>
        <taxon>Isosphaerales</taxon>
        <taxon>Isosphaeraceae</taxon>
        <taxon>Singulisphaera</taxon>
    </lineage>
</organism>
<dbReference type="HOGENOM" id="CLU_372932_0_0_0"/>